<evidence type="ECO:0000313" key="2">
    <source>
        <dbReference type="Proteomes" id="UP000186601"/>
    </source>
</evidence>
<dbReference type="Proteomes" id="UP000186601">
    <property type="component" value="Unassembled WGS sequence"/>
</dbReference>
<protein>
    <submittedName>
        <fullName evidence="1">Uncharacterized protein</fullName>
    </submittedName>
</protein>
<accession>A0A2R6NYF1</accession>
<dbReference type="AlphaFoldDB" id="A0A2R6NYF1"/>
<reference evidence="1 2" key="1">
    <citation type="submission" date="2018-02" db="EMBL/GenBank/DDBJ databases">
        <title>Genome sequence of the basidiomycete white-rot fungus Phlebia centrifuga.</title>
        <authorList>
            <person name="Granchi Z."/>
            <person name="Peng M."/>
            <person name="de Vries R.P."/>
            <person name="Hilden K."/>
            <person name="Makela M.R."/>
            <person name="Grigoriev I."/>
            <person name="Riley R."/>
        </authorList>
    </citation>
    <scope>NUCLEOTIDE SEQUENCE [LARGE SCALE GENOMIC DNA]</scope>
    <source>
        <strain evidence="1 2">FBCC195</strain>
    </source>
</reference>
<comment type="caution">
    <text evidence="1">The sequence shown here is derived from an EMBL/GenBank/DDBJ whole genome shotgun (WGS) entry which is preliminary data.</text>
</comment>
<evidence type="ECO:0000313" key="1">
    <source>
        <dbReference type="EMBL" id="PSR79503.1"/>
    </source>
</evidence>
<proteinExistence type="predicted"/>
<name>A0A2R6NYF1_9APHY</name>
<keyword evidence="2" id="KW-1185">Reference proteome</keyword>
<gene>
    <name evidence="1" type="ORF">PHLCEN_2v7028</name>
</gene>
<sequence>MPPTPAPELAVCAYTNCIEDKRSSARPFNCDVAGRPQHLHTAQARSSGNLEKTPSIISACFALHASCLAYISNVLTSTLPFLASAVYMNVFLVRLPSLYELHLAKSLTTVRLARGSSSGDYAAGSAAEAAVDAEWVAFLKSLAKDWRLMTGASSLLFGLLCAPRTLAMHGPSEPNLGLVMQNGIVILKILFEDLDDRARINISN</sequence>
<organism evidence="1 2">
    <name type="scientific">Hermanssonia centrifuga</name>
    <dbReference type="NCBI Taxonomy" id="98765"/>
    <lineage>
        <taxon>Eukaryota</taxon>
        <taxon>Fungi</taxon>
        <taxon>Dikarya</taxon>
        <taxon>Basidiomycota</taxon>
        <taxon>Agaricomycotina</taxon>
        <taxon>Agaricomycetes</taxon>
        <taxon>Polyporales</taxon>
        <taxon>Meruliaceae</taxon>
        <taxon>Hermanssonia</taxon>
    </lineage>
</organism>
<dbReference type="EMBL" id="MLYV02000694">
    <property type="protein sequence ID" value="PSR79503.1"/>
    <property type="molecule type" value="Genomic_DNA"/>
</dbReference>